<evidence type="ECO:0008006" key="3">
    <source>
        <dbReference type="Google" id="ProtNLM"/>
    </source>
</evidence>
<organism evidence="1 2">
    <name type="scientific">Rhodococcus zopfii</name>
    <dbReference type="NCBI Taxonomy" id="43772"/>
    <lineage>
        <taxon>Bacteria</taxon>
        <taxon>Bacillati</taxon>
        <taxon>Actinomycetota</taxon>
        <taxon>Actinomycetes</taxon>
        <taxon>Mycobacteriales</taxon>
        <taxon>Nocardiaceae</taxon>
        <taxon>Rhodococcus</taxon>
    </lineage>
</organism>
<evidence type="ECO:0000313" key="1">
    <source>
        <dbReference type="EMBL" id="MDV2477143.1"/>
    </source>
</evidence>
<name>A0ABU3WUX0_9NOCA</name>
<gene>
    <name evidence="1" type="ORF">F8M49_20700</name>
</gene>
<protein>
    <recommendedName>
        <fullName evidence="3">Minor tail protein</fullName>
    </recommendedName>
</protein>
<evidence type="ECO:0000313" key="2">
    <source>
        <dbReference type="Proteomes" id="UP001275440"/>
    </source>
</evidence>
<comment type="caution">
    <text evidence="1">The sequence shown here is derived from an EMBL/GenBank/DDBJ whole genome shotgun (WGS) entry which is preliminary data.</text>
</comment>
<keyword evidence="2" id="KW-1185">Reference proteome</keyword>
<dbReference type="Proteomes" id="UP001275440">
    <property type="component" value="Unassembled WGS sequence"/>
</dbReference>
<proteinExistence type="predicted"/>
<reference evidence="1 2" key="1">
    <citation type="submission" date="2019-10" db="EMBL/GenBank/DDBJ databases">
        <title>Draft Genome Assembly of Rhodococcus zopfii DSM44189.</title>
        <authorList>
            <person name="Sutton J.M."/>
            <person name="Akob D.M."/>
            <person name="Bushman T.J."/>
        </authorList>
    </citation>
    <scope>NUCLEOTIDE SEQUENCE [LARGE SCALE GENOMIC DNA]</scope>
    <source>
        <strain evidence="1 2">DSM 44189</strain>
    </source>
</reference>
<dbReference type="EMBL" id="WBMO01000001">
    <property type="protein sequence ID" value="MDV2477143.1"/>
    <property type="molecule type" value="Genomic_DNA"/>
</dbReference>
<accession>A0ABU3WUX0</accession>
<sequence length="599" mass="60159">MPIFQTGRAPVAMRWIDPDGVELHIVAAYLGEHLVWDGTIPAAEEVPRMRGTGEVPVPIVSAAARVAVPTMPGAGGMPEPVPGGGGGALVPVMAGLGAAEVPVIGGGASIIAEPMDGAGEMHDPGVGTEVAGSAMVPTAVGTGSFPVPVVTVPGIVSAPVMTGTGQAPEVQVTAAAAIGAPVMAGTGQVPAPELSAGHAIAVPAAAGSGVLHTPTHAAGHAVPVPQIVGSGTLLEPTVLATPPQMIYSDDFNRATLGSLWNPINVTGGTVVPEISDSSFVRMAATTTNNQTNGGAAIYQRETTGDDQVVSADLVGGLAVNVCGLVLRSDAAGLNFVVAILTTGSDAWGIWARVNGSLTRQATFNTPAGSGDRVAFRVQGNRYEVAVNPGPDGGGGTVAGSWTDTGGVVWTGAGRRHGGVYVSSARNNLGTQSWSPGWDNWDLRDLRISGVVDAPAALGSGSMPVPSINEIPLLPMGMDKSGTLANGSSWHAVTGWTPRSGFPDTVITSNGLVANRPGEVTVYGKITVGGAGLIGPAVAFRIKRNGAVIFESPQAGATQSGSVTVTLAAGDVLTMESKSSSTYGSRTTQAGADNTYLYFE</sequence>
<dbReference type="Gene3D" id="2.60.120.560">
    <property type="entry name" value="Exo-inulinase, domain 1"/>
    <property type="match status" value="1"/>
</dbReference>